<dbReference type="PANTHER" id="PTHR41771">
    <property type="entry name" value="MEMBRANE PROTEIN-RELATED"/>
    <property type="match status" value="1"/>
</dbReference>
<evidence type="ECO:0000313" key="2">
    <source>
        <dbReference type="EMBL" id="BAE84856.1"/>
    </source>
</evidence>
<keyword evidence="1" id="KW-0812">Transmembrane</keyword>
<keyword evidence="1" id="KW-0472">Membrane</keyword>
<dbReference type="AlphaFoldDB" id="Q24SY6"/>
<feature type="transmembrane region" description="Helical" evidence="1">
    <location>
        <begin position="201"/>
        <end position="220"/>
    </location>
</feature>
<evidence type="ECO:0008006" key="4">
    <source>
        <dbReference type="Google" id="ProtNLM"/>
    </source>
</evidence>
<dbReference type="STRING" id="138119.DSY3067"/>
<dbReference type="InterPro" id="IPR012507">
    <property type="entry name" value="YibE_F"/>
</dbReference>
<dbReference type="EMBL" id="AP008230">
    <property type="protein sequence ID" value="BAE84856.1"/>
    <property type="molecule type" value="Genomic_DNA"/>
</dbReference>
<protein>
    <recommendedName>
        <fullName evidence="4">YibE/F family protein</fullName>
    </recommendedName>
</protein>
<evidence type="ECO:0000313" key="3">
    <source>
        <dbReference type="Proteomes" id="UP000001946"/>
    </source>
</evidence>
<dbReference type="Proteomes" id="UP000001946">
    <property type="component" value="Chromosome"/>
</dbReference>
<feature type="transmembrane region" description="Helical" evidence="1">
    <location>
        <begin position="278"/>
        <end position="299"/>
    </location>
</feature>
<name>Q24SY6_DESHY</name>
<sequence>MRCIMDRREVRKGRVIQKKSKLELLIYIATIIFSVLFLFIGNSVATKGLTVFNGDDFGETVVKAKIEAITDRISDDYSLAGDTTMVKNVQVTFEATLLDGEEKGERVTGTQIIDGMLNIGTPEVEQGDKVLLVAYEGQPEMEWQFMEFVRTDKLLIFGLLFILALLVFGGIKGLNTILSLVFTCAAIFMVFIPAILSGKNIYLSAIVICLYTIVATYLIINGFNKKTLTAILGCFGGILVSGILTIIVNRVLELTGYVDEESIYLTYISTGTPIDLKAIIFAAILIGALGAIMDVSMSISSSLWEVKEKSGATSFNTLFRSGMNIGRDVMGTMANTLILAYIGSSLSIVLLLSAYSTSLIYLLNREMIVVEILQALVGSFGILFAMPLTSFICAIIYKENSERIHDEPSVKIE</sequence>
<organism evidence="2 3">
    <name type="scientific">Desulfitobacterium hafniense (strain Y51)</name>
    <dbReference type="NCBI Taxonomy" id="138119"/>
    <lineage>
        <taxon>Bacteria</taxon>
        <taxon>Bacillati</taxon>
        <taxon>Bacillota</taxon>
        <taxon>Clostridia</taxon>
        <taxon>Eubacteriales</taxon>
        <taxon>Desulfitobacteriaceae</taxon>
        <taxon>Desulfitobacterium</taxon>
    </lineage>
</organism>
<feature type="transmembrane region" description="Helical" evidence="1">
    <location>
        <begin position="178"/>
        <end position="195"/>
    </location>
</feature>
<reference evidence="2 3" key="1">
    <citation type="journal article" date="2006" name="J. Bacteriol.">
        <title>Complete genome sequence of the dehalorespiring bacterium Desulfitobacterium hafniense Y51 and comparison with Dehalococcoides ethenogenes 195.</title>
        <authorList>
            <person name="Nonaka H."/>
            <person name="Keresztes G."/>
            <person name="Shinoda Y."/>
            <person name="Ikenaga Y."/>
            <person name="Abe M."/>
            <person name="Naito K."/>
            <person name="Inatomi K."/>
            <person name="Furukawa K."/>
            <person name="Inui M."/>
            <person name="Yukawa H."/>
        </authorList>
    </citation>
    <scope>NUCLEOTIDE SEQUENCE [LARGE SCALE GENOMIC DNA]</scope>
    <source>
        <strain evidence="2 3">Y51</strain>
    </source>
</reference>
<dbReference type="Pfam" id="PF07907">
    <property type="entry name" value="YibE_F"/>
    <property type="match status" value="1"/>
</dbReference>
<gene>
    <name evidence="2" type="ordered locus">DSY3067</name>
</gene>
<accession>Q24SY6</accession>
<feature type="transmembrane region" description="Helical" evidence="1">
    <location>
        <begin position="21"/>
        <end position="40"/>
    </location>
</feature>
<evidence type="ECO:0000256" key="1">
    <source>
        <dbReference type="SAM" id="Phobius"/>
    </source>
</evidence>
<dbReference type="KEGG" id="dsy:DSY3067"/>
<dbReference type="eggNOG" id="COG5438">
    <property type="taxonomic scope" value="Bacteria"/>
</dbReference>
<feature type="transmembrane region" description="Helical" evidence="1">
    <location>
        <begin position="337"/>
        <end position="363"/>
    </location>
</feature>
<keyword evidence="3" id="KW-1185">Reference proteome</keyword>
<feature type="transmembrane region" description="Helical" evidence="1">
    <location>
        <begin position="154"/>
        <end position="171"/>
    </location>
</feature>
<feature type="transmembrane region" description="Helical" evidence="1">
    <location>
        <begin position="227"/>
        <end position="248"/>
    </location>
</feature>
<dbReference type="HOGENOM" id="CLU_028166_1_1_9"/>
<dbReference type="PANTHER" id="PTHR41771:SF1">
    <property type="entry name" value="MEMBRANE PROTEIN"/>
    <property type="match status" value="1"/>
</dbReference>
<keyword evidence="1" id="KW-1133">Transmembrane helix</keyword>
<feature type="transmembrane region" description="Helical" evidence="1">
    <location>
        <begin position="375"/>
        <end position="397"/>
    </location>
</feature>
<proteinExistence type="predicted"/>